<evidence type="ECO:0000313" key="2">
    <source>
        <dbReference type="EMBL" id="MFC1572129.1"/>
    </source>
</evidence>
<proteinExistence type="predicted"/>
<dbReference type="EMBL" id="JBHPKH010000004">
    <property type="protein sequence ID" value="MFC1572129.1"/>
    <property type="molecule type" value="Genomic_DNA"/>
</dbReference>
<accession>A0ABV6YIG8</accession>
<feature type="region of interest" description="Disordered" evidence="1">
    <location>
        <begin position="36"/>
        <end position="56"/>
    </location>
</feature>
<evidence type="ECO:0000256" key="1">
    <source>
        <dbReference type="SAM" id="MobiDB-lite"/>
    </source>
</evidence>
<protein>
    <submittedName>
        <fullName evidence="2">Uncharacterized protein</fullName>
    </submittedName>
</protein>
<dbReference type="Proteomes" id="UP001593833">
    <property type="component" value="Unassembled WGS sequence"/>
</dbReference>
<name>A0ABV6YIG8_UNCEI</name>
<comment type="caution">
    <text evidence="2">The sequence shown here is derived from an EMBL/GenBank/DDBJ whole genome shotgun (WGS) entry which is preliminary data.</text>
</comment>
<reference evidence="2 3" key="1">
    <citation type="submission" date="2024-09" db="EMBL/GenBank/DDBJ databases">
        <authorList>
            <person name="D'Angelo T."/>
        </authorList>
    </citation>
    <scope>NUCLEOTIDE SEQUENCE [LARGE SCALE GENOMIC DNA]</scope>
    <source>
        <strain evidence="2">SAG AM-320-E07</strain>
    </source>
</reference>
<gene>
    <name evidence="2" type="ORF">ACFL6M_00875</name>
</gene>
<evidence type="ECO:0000313" key="3">
    <source>
        <dbReference type="Proteomes" id="UP001593833"/>
    </source>
</evidence>
<keyword evidence="3" id="KW-1185">Reference proteome</keyword>
<organism evidence="2 3">
    <name type="scientific">Eiseniibacteriota bacterium</name>
    <dbReference type="NCBI Taxonomy" id="2212470"/>
    <lineage>
        <taxon>Bacteria</taxon>
        <taxon>Candidatus Eiseniibacteriota</taxon>
    </lineage>
</organism>
<sequence length="113" mass="11955">MDSASQPTVTVRTLRVALEAIAGWLDSLSNSVADVQIDPSNWRSPGGPKPPPPPVGGKCALPDVLEHEIVTADDLARHVRSLGEWTIGVAEEIARLDPDMVVPPPVEESSSDA</sequence>